<gene>
    <name evidence="3" type="ORF">E2R59_08170</name>
</gene>
<accession>A0A4R5YDH4</accession>
<evidence type="ECO:0000259" key="2">
    <source>
        <dbReference type="Pfam" id="PF24837"/>
    </source>
</evidence>
<name>A0A4R5YDH4_KOCRO</name>
<dbReference type="EMBL" id="SMZT01000003">
    <property type="protein sequence ID" value="TDL42805.1"/>
    <property type="molecule type" value="Genomic_DNA"/>
</dbReference>
<feature type="chain" id="PRO_5020471262" description="AMIN-like domain-containing protein" evidence="1">
    <location>
        <begin position="28"/>
        <end position="189"/>
    </location>
</feature>
<dbReference type="GeneID" id="64347390"/>
<dbReference type="RefSeq" id="WP_133410098.1">
    <property type="nucleotide sequence ID" value="NZ_SMZT01000003.1"/>
</dbReference>
<keyword evidence="1" id="KW-0732">Signal</keyword>
<feature type="domain" description="AMIN-like" evidence="2">
    <location>
        <begin position="56"/>
        <end position="187"/>
    </location>
</feature>
<sequence length="189" mass="20345">MQKVLAWVSAAGLALGPALLAPTAAAAAPGCSTDWGTEAEYQAPSMVPHETAHPLSVRAGQDECWDRLVVELEGDFQGYVVGYVDELRGIGSGLPIPSRGDAALAISFEAQAYGELDGTDFRIFYGPHDADEVWDVSGFRAFRQVLWQGSFEGRTAMGLGVREELPFRVLVLDGPDDWTRLVVDIAHAP</sequence>
<protein>
    <recommendedName>
        <fullName evidence="2">AMIN-like domain-containing protein</fullName>
    </recommendedName>
</protein>
<dbReference type="InterPro" id="IPR056303">
    <property type="entry name" value="AMIN-like"/>
</dbReference>
<organism evidence="3 4">
    <name type="scientific">Kocuria rosea</name>
    <name type="common">Deinococcus erythromyxa</name>
    <name type="synonym">Micrococcus rubens</name>
    <dbReference type="NCBI Taxonomy" id="1275"/>
    <lineage>
        <taxon>Bacteria</taxon>
        <taxon>Bacillati</taxon>
        <taxon>Actinomycetota</taxon>
        <taxon>Actinomycetes</taxon>
        <taxon>Micrococcales</taxon>
        <taxon>Micrococcaceae</taxon>
        <taxon>Kocuria</taxon>
    </lineage>
</organism>
<feature type="signal peptide" evidence="1">
    <location>
        <begin position="1"/>
        <end position="27"/>
    </location>
</feature>
<comment type="caution">
    <text evidence="3">The sequence shown here is derived from an EMBL/GenBank/DDBJ whole genome shotgun (WGS) entry which is preliminary data.</text>
</comment>
<reference evidence="3 4" key="1">
    <citation type="submission" date="2019-03" db="EMBL/GenBank/DDBJ databases">
        <title>Genome Sequencing and Assembly of Various Microbes Isolated from Partially Reclaimed Soil and Acid Mine Drainage (AMD) Site.</title>
        <authorList>
            <person name="Steinbock B."/>
            <person name="Bechtold R."/>
            <person name="Sevigny J.L."/>
            <person name="Thomas D."/>
            <person name="Cuthill L.R."/>
            <person name="Aveiro Johannsen E.J."/>
            <person name="Thomas K."/>
            <person name="Ghosh A."/>
        </authorList>
    </citation>
    <scope>NUCLEOTIDE SEQUENCE [LARGE SCALE GENOMIC DNA]</scope>
    <source>
        <strain evidence="3 4">S-A3</strain>
    </source>
</reference>
<dbReference type="Pfam" id="PF24837">
    <property type="entry name" value="AMIN-like"/>
    <property type="match status" value="1"/>
</dbReference>
<proteinExistence type="predicted"/>
<evidence type="ECO:0000313" key="3">
    <source>
        <dbReference type="EMBL" id="TDL42805.1"/>
    </source>
</evidence>
<dbReference type="AlphaFoldDB" id="A0A4R5YDH4"/>
<evidence type="ECO:0000313" key="4">
    <source>
        <dbReference type="Proteomes" id="UP000295163"/>
    </source>
</evidence>
<evidence type="ECO:0000256" key="1">
    <source>
        <dbReference type="SAM" id="SignalP"/>
    </source>
</evidence>
<dbReference type="Proteomes" id="UP000295163">
    <property type="component" value="Unassembled WGS sequence"/>
</dbReference>